<evidence type="ECO:0000256" key="1">
    <source>
        <dbReference type="SAM" id="MobiDB-lite"/>
    </source>
</evidence>
<dbReference type="InterPro" id="IPR050560">
    <property type="entry name" value="MYB_TF"/>
</dbReference>
<dbReference type="AlphaFoldDB" id="A0A8K0AGM1"/>
<reference evidence="4" key="1">
    <citation type="submission" date="2019-09" db="EMBL/GenBank/DDBJ databases">
        <title>The Mitochondrial Proteome of the Jakobid, Andalucia godoyi, a Protist With the Most Gene-Rich and Bacteria-Like Mitochondrial Genome.</title>
        <authorList>
            <person name="Gray M.W."/>
            <person name="Burger G."/>
            <person name="Derelle R."/>
            <person name="Klimes V."/>
            <person name="Leger M."/>
            <person name="Sarrasin M."/>
            <person name="Vlcek C."/>
            <person name="Roger A.J."/>
            <person name="Elias M."/>
            <person name="Lang B.F."/>
        </authorList>
    </citation>
    <scope>NUCLEOTIDE SEQUENCE</scope>
    <source>
        <strain evidence="4">And28</strain>
    </source>
</reference>
<comment type="caution">
    <text evidence="4">The sequence shown here is derived from an EMBL/GenBank/DDBJ whole genome shotgun (WGS) entry which is preliminary data.</text>
</comment>
<proteinExistence type="predicted"/>
<feature type="region of interest" description="Disordered" evidence="1">
    <location>
        <begin position="531"/>
        <end position="615"/>
    </location>
</feature>
<accession>A0A8K0AGM1</accession>
<dbReference type="PANTHER" id="PTHR45614">
    <property type="entry name" value="MYB PROTEIN-RELATED"/>
    <property type="match status" value="1"/>
</dbReference>
<dbReference type="InterPro" id="IPR017930">
    <property type="entry name" value="Myb_dom"/>
</dbReference>
<sequence length="663" mass="70921">MQAGTGVHGAHGGRSQLRARTRSRSVRWSKEEDHRLLSAVRIYGDSNWTAIARYVSQGPDTTSPPHCEESVARVDGRSVETNENHHRSRHSLPSQYALRPANACSQRYRRVLDPRLTRDRKWTVSESIALASLIRGQLLHSGLVPPSHLCTANVSTSQKYLHMPPLPAQLSNPFHPFRPYASTLPPPPSSSSSSSASTSSSSSSSSSPNLYFRSPASPLGSGSKVDQSHPSTLLRSDSLAPSSAFTHLSGSGGRYSVPNTVLGIGPEFPRVQHDSLLPNSSSAPGPTSAASTAIPAASSSLPFVVPPPRHSNSLPNMPLPSLPSYGHRYGSAVQYAVPRAASVPSVLPSNSYCGPSASSSLVSNALAGRGSVYDPVPDLAGGIIANRSGGKTTQAVNATSAVGWHIQWSSIARYLHGRHDTAIRFRWLTIVKRSEAFTERFLGSSFMLYPSNIIRRHEEEGPDGYVWSINPIVIPIIQSVLGVIPELTSVERCASSSELSDAECVVLVVYSCGVLDTVPFGSQFSIISESYLSQPPPPSNRLLADLSDGDEDHTTPSNSNSNANINIKSNSSSSNNNSNNGEDQPMCLDDDDDVDDCDGDIVEDDNGRLRTRGRPPISMTDSLACGVSASDDDIMSSEMARISSMLASRTASADRMALSRLLN</sequence>
<feature type="compositionally biased region" description="Gly residues" evidence="1">
    <location>
        <begin position="1"/>
        <end position="12"/>
    </location>
</feature>
<evidence type="ECO:0000313" key="4">
    <source>
        <dbReference type="EMBL" id="KAF0852174.1"/>
    </source>
</evidence>
<dbReference type="Gene3D" id="1.10.10.60">
    <property type="entry name" value="Homeodomain-like"/>
    <property type="match status" value="2"/>
</dbReference>
<feature type="compositionally biased region" description="Low complexity" evidence="1">
    <location>
        <begin position="557"/>
        <end position="580"/>
    </location>
</feature>
<feature type="domain" description="HTH myb-type" evidence="3">
    <location>
        <begin position="24"/>
        <end position="55"/>
    </location>
</feature>
<evidence type="ECO:0000259" key="2">
    <source>
        <dbReference type="PROSITE" id="PS50090"/>
    </source>
</evidence>
<feature type="domain" description="Myb-like" evidence="2">
    <location>
        <begin position="20"/>
        <end position="69"/>
    </location>
</feature>
<dbReference type="CDD" id="cd00167">
    <property type="entry name" value="SANT"/>
    <property type="match status" value="1"/>
</dbReference>
<dbReference type="SMART" id="SM00717">
    <property type="entry name" value="SANT"/>
    <property type="match status" value="2"/>
</dbReference>
<dbReference type="OrthoDB" id="2143914at2759"/>
<dbReference type="SUPFAM" id="SSF46689">
    <property type="entry name" value="Homeodomain-like"/>
    <property type="match status" value="1"/>
</dbReference>
<dbReference type="PANTHER" id="PTHR45614:SF51">
    <property type="entry name" value="MYB-LIKE DNA-BINDING PROTEIN BAS1"/>
    <property type="match status" value="1"/>
</dbReference>
<dbReference type="PROSITE" id="PS51294">
    <property type="entry name" value="HTH_MYB"/>
    <property type="match status" value="2"/>
</dbReference>
<dbReference type="EMBL" id="VRVR01000056">
    <property type="protein sequence ID" value="KAF0852174.1"/>
    <property type="molecule type" value="Genomic_DNA"/>
</dbReference>
<keyword evidence="4" id="KW-0238">DNA-binding</keyword>
<dbReference type="GO" id="GO:0000978">
    <property type="term" value="F:RNA polymerase II cis-regulatory region sequence-specific DNA binding"/>
    <property type="evidence" value="ECO:0007669"/>
    <property type="project" value="TreeGrafter"/>
</dbReference>
<keyword evidence="5" id="KW-1185">Reference proteome</keyword>
<gene>
    <name evidence="4" type="ORF">ANDGO_02975</name>
</gene>
<dbReference type="GO" id="GO:0000981">
    <property type="term" value="F:DNA-binding transcription factor activity, RNA polymerase II-specific"/>
    <property type="evidence" value="ECO:0007669"/>
    <property type="project" value="TreeGrafter"/>
</dbReference>
<protein>
    <submittedName>
        <fullName evidence="4">Mitochondrial N-terminal Myb-like DNA-binding domain-containing protein</fullName>
    </submittedName>
</protein>
<feature type="region of interest" description="Disordered" evidence="1">
    <location>
        <begin position="1"/>
        <end position="26"/>
    </location>
</feature>
<name>A0A8K0AGM1_ANDGO</name>
<dbReference type="Proteomes" id="UP000799049">
    <property type="component" value="Unassembled WGS sequence"/>
</dbReference>
<feature type="compositionally biased region" description="Polar residues" evidence="1">
    <location>
        <begin position="224"/>
        <end position="237"/>
    </location>
</feature>
<evidence type="ECO:0000259" key="3">
    <source>
        <dbReference type="PROSITE" id="PS51294"/>
    </source>
</evidence>
<dbReference type="InterPro" id="IPR009057">
    <property type="entry name" value="Homeodomain-like_sf"/>
</dbReference>
<feature type="compositionally biased region" description="Acidic residues" evidence="1">
    <location>
        <begin position="588"/>
        <end position="604"/>
    </location>
</feature>
<feature type="region of interest" description="Disordered" evidence="1">
    <location>
        <begin position="266"/>
        <end position="292"/>
    </location>
</feature>
<feature type="domain" description="HTH myb-type" evidence="3">
    <location>
        <begin position="407"/>
        <end position="435"/>
    </location>
</feature>
<dbReference type="GO" id="GO:0005634">
    <property type="term" value="C:nucleus"/>
    <property type="evidence" value="ECO:0007669"/>
    <property type="project" value="TreeGrafter"/>
</dbReference>
<feature type="compositionally biased region" description="Low complexity" evidence="1">
    <location>
        <begin position="190"/>
        <end position="208"/>
    </location>
</feature>
<dbReference type="PROSITE" id="PS50090">
    <property type="entry name" value="MYB_LIKE"/>
    <property type="match status" value="1"/>
</dbReference>
<dbReference type="Pfam" id="PF00249">
    <property type="entry name" value="Myb_DNA-binding"/>
    <property type="match status" value="1"/>
</dbReference>
<feature type="compositionally biased region" description="Basic residues" evidence="1">
    <location>
        <begin position="17"/>
        <end position="26"/>
    </location>
</feature>
<feature type="region of interest" description="Disordered" evidence="1">
    <location>
        <begin position="177"/>
        <end position="237"/>
    </location>
</feature>
<feature type="compositionally biased region" description="Low complexity" evidence="1">
    <location>
        <begin position="280"/>
        <end position="292"/>
    </location>
</feature>
<dbReference type="InterPro" id="IPR001005">
    <property type="entry name" value="SANT/Myb"/>
</dbReference>
<evidence type="ECO:0000313" key="5">
    <source>
        <dbReference type="Proteomes" id="UP000799049"/>
    </source>
</evidence>
<organism evidence="4 5">
    <name type="scientific">Andalucia godoyi</name>
    <name type="common">Flagellate</name>
    <dbReference type="NCBI Taxonomy" id="505711"/>
    <lineage>
        <taxon>Eukaryota</taxon>
        <taxon>Discoba</taxon>
        <taxon>Jakobida</taxon>
        <taxon>Andalucina</taxon>
        <taxon>Andaluciidae</taxon>
        <taxon>Andalucia</taxon>
    </lineage>
</organism>